<protein>
    <submittedName>
        <fullName evidence="1">Non-ribosomal peptide synthetase module</fullName>
    </submittedName>
</protein>
<dbReference type="Proteomes" id="UP001056756">
    <property type="component" value="Chromosome"/>
</dbReference>
<sequence length="197" mass="23075">MAKRIATEYVNARFELSSSELASFIVFMEEQQLRLQVLILENGNQSLLLEDVAGHESIRMTFESQYDEYVCELSCRIVQLKLTNAMRKAVSAFRGNAIVNRIYSHYTMVYQYKNGGVHRIIEKNDHGERTVFEKKNIVQKIQRVFDSCLIEREIKLVHQTIDEWLDLRNQASNDLELDKIDEHLKALKFKLFTLEAN</sequence>
<organism evidence="1 2">
    <name type="scientific">Candidatus Pristimantibacillus lignocellulolyticus</name>
    <dbReference type="NCBI Taxonomy" id="2994561"/>
    <lineage>
        <taxon>Bacteria</taxon>
        <taxon>Bacillati</taxon>
        <taxon>Bacillota</taxon>
        <taxon>Bacilli</taxon>
        <taxon>Bacillales</taxon>
        <taxon>Paenibacillaceae</taxon>
        <taxon>Candidatus Pristimantibacillus</taxon>
    </lineage>
</organism>
<name>A0A9J6Z9K7_9BACL</name>
<proteinExistence type="predicted"/>
<evidence type="ECO:0000313" key="2">
    <source>
        <dbReference type="Proteomes" id="UP001056756"/>
    </source>
</evidence>
<dbReference type="AlphaFoldDB" id="A0A9J6Z9K7"/>
<dbReference type="EMBL" id="CP097899">
    <property type="protein sequence ID" value="URN92878.1"/>
    <property type="molecule type" value="Genomic_DNA"/>
</dbReference>
<evidence type="ECO:0000313" key="1">
    <source>
        <dbReference type="EMBL" id="URN92878.1"/>
    </source>
</evidence>
<gene>
    <name evidence="1" type="ORF">NAG76_13610</name>
</gene>
<reference evidence="1" key="1">
    <citation type="submission" date="2022-05" db="EMBL/GenBank/DDBJ databases">
        <title>Novel bacterial taxa in a minimal lignocellulolytic consortium and its capacity to transform plastics disclosed by genome-resolved metagenomics.</title>
        <authorList>
            <person name="Rodriguez C.A.D."/>
            <person name="Diaz-Garcia L."/>
            <person name="Herrera K."/>
            <person name="Tarazona N.A."/>
            <person name="Sproer C."/>
            <person name="Overmann J."/>
            <person name="Jimenez D.J."/>
        </authorList>
    </citation>
    <scope>NUCLEOTIDE SEQUENCE</scope>
    <source>
        <strain evidence="1">MAG5</strain>
    </source>
</reference>
<accession>A0A9J6Z9K7</accession>
<dbReference type="KEGG" id="plig:NAG76_13610"/>